<dbReference type="Gene3D" id="3.10.200.10">
    <property type="entry name" value="Alpha carbonic anhydrase"/>
    <property type="match status" value="1"/>
</dbReference>
<accession>A0A167W9T4</accession>
<dbReference type="EMBL" id="KV417815">
    <property type="protein sequence ID" value="KZP05852.1"/>
    <property type="molecule type" value="Genomic_DNA"/>
</dbReference>
<proteinExistence type="predicted"/>
<evidence type="ECO:0000313" key="1">
    <source>
        <dbReference type="EMBL" id="KZP05852.1"/>
    </source>
</evidence>
<protein>
    <recommendedName>
        <fullName evidence="3">Alpha-carbonic anhydrase domain-containing protein</fullName>
    </recommendedName>
</protein>
<dbReference type="OrthoDB" id="429145at2759"/>
<keyword evidence="2" id="KW-1185">Reference proteome</keyword>
<dbReference type="Proteomes" id="UP000076532">
    <property type="component" value="Unassembled WGS sequence"/>
</dbReference>
<dbReference type="AlphaFoldDB" id="A0A167W9T4"/>
<sequence length="100" mass="11025">MLSAHSKAPSQLNIPSANNVVLVSLGTNLEVILNGTLKATNSTWQLLQFHFHTPFEHHVDLAHHEAERYTIFTASDADEMRSNCAVLATSVLFARCLVLP</sequence>
<dbReference type="STRING" id="436010.A0A167W9T4"/>
<evidence type="ECO:0000313" key="2">
    <source>
        <dbReference type="Proteomes" id="UP000076532"/>
    </source>
</evidence>
<name>A0A167W9T4_9AGAM</name>
<dbReference type="InterPro" id="IPR036398">
    <property type="entry name" value="CA_dom_sf"/>
</dbReference>
<gene>
    <name evidence="1" type="ORF">FIBSPDRAFT_1053870</name>
</gene>
<evidence type="ECO:0008006" key="3">
    <source>
        <dbReference type="Google" id="ProtNLM"/>
    </source>
</evidence>
<reference evidence="1 2" key="1">
    <citation type="journal article" date="2016" name="Mol. Biol. Evol.">
        <title>Comparative Genomics of Early-Diverging Mushroom-Forming Fungi Provides Insights into the Origins of Lignocellulose Decay Capabilities.</title>
        <authorList>
            <person name="Nagy L.G."/>
            <person name="Riley R."/>
            <person name="Tritt A."/>
            <person name="Adam C."/>
            <person name="Daum C."/>
            <person name="Floudas D."/>
            <person name="Sun H."/>
            <person name="Yadav J.S."/>
            <person name="Pangilinan J."/>
            <person name="Larsson K.H."/>
            <person name="Matsuura K."/>
            <person name="Barry K."/>
            <person name="Labutti K."/>
            <person name="Kuo R."/>
            <person name="Ohm R.A."/>
            <person name="Bhattacharya S.S."/>
            <person name="Shirouzu T."/>
            <person name="Yoshinaga Y."/>
            <person name="Martin F.M."/>
            <person name="Grigoriev I.V."/>
            <person name="Hibbett D.S."/>
        </authorList>
    </citation>
    <scope>NUCLEOTIDE SEQUENCE [LARGE SCALE GENOMIC DNA]</scope>
    <source>
        <strain evidence="1 2">CBS 109695</strain>
    </source>
</reference>
<organism evidence="1 2">
    <name type="scientific">Athelia psychrophila</name>
    <dbReference type="NCBI Taxonomy" id="1759441"/>
    <lineage>
        <taxon>Eukaryota</taxon>
        <taxon>Fungi</taxon>
        <taxon>Dikarya</taxon>
        <taxon>Basidiomycota</taxon>
        <taxon>Agaricomycotina</taxon>
        <taxon>Agaricomycetes</taxon>
        <taxon>Agaricomycetidae</taxon>
        <taxon>Atheliales</taxon>
        <taxon>Atheliaceae</taxon>
        <taxon>Athelia</taxon>
    </lineage>
</organism>
<dbReference type="SUPFAM" id="SSF51069">
    <property type="entry name" value="Carbonic anhydrase"/>
    <property type="match status" value="1"/>
</dbReference>